<dbReference type="Gene3D" id="3.40.50.150">
    <property type="entry name" value="Vaccinia Virus protein VP39"/>
    <property type="match status" value="1"/>
</dbReference>
<dbReference type="Pfam" id="PF08241">
    <property type="entry name" value="Methyltransf_11"/>
    <property type="match status" value="1"/>
</dbReference>
<evidence type="ECO:0000259" key="1">
    <source>
        <dbReference type="Pfam" id="PF08241"/>
    </source>
</evidence>
<gene>
    <name evidence="2" type="ORF">LCGC14_2391530</name>
</gene>
<dbReference type="GO" id="GO:0008757">
    <property type="term" value="F:S-adenosylmethionine-dependent methyltransferase activity"/>
    <property type="evidence" value="ECO:0007669"/>
    <property type="project" value="InterPro"/>
</dbReference>
<dbReference type="CDD" id="cd02440">
    <property type="entry name" value="AdoMet_MTases"/>
    <property type="match status" value="1"/>
</dbReference>
<organism evidence="2">
    <name type="scientific">marine sediment metagenome</name>
    <dbReference type="NCBI Taxonomy" id="412755"/>
    <lineage>
        <taxon>unclassified sequences</taxon>
        <taxon>metagenomes</taxon>
        <taxon>ecological metagenomes</taxon>
    </lineage>
</organism>
<evidence type="ECO:0000313" key="2">
    <source>
        <dbReference type="EMBL" id="KKL26813.1"/>
    </source>
</evidence>
<dbReference type="InterPro" id="IPR029063">
    <property type="entry name" value="SAM-dependent_MTases_sf"/>
</dbReference>
<reference evidence="2" key="1">
    <citation type="journal article" date="2015" name="Nature">
        <title>Complex archaea that bridge the gap between prokaryotes and eukaryotes.</title>
        <authorList>
            <person name="Spang A."/>
            <person name="Saw J.H."/>
            <person name="Jorgensen S.L."/>
            <person name="Zaremba-Niedzwiedzka K."/>
            <person name="Martijn J."/>
            <person name="Lind A.E."/>
            <person name="van Eijk R."/>
            <person name="Schleper C."/>
            <person name="Guy L."/>
            <person name="Ettema T.J."/>
        </authorList>
    </citation>
    <scope>NUCLEOTIDE SEQUENCE</scope>
</reference>
<comment type="caution">
    <text evidence="2">The sequence shown here is derived from an EMBL/GenBank/DDBJ whole genome shotgun (WGS) entry which is preliminary data.</text>
</comment>
<dbReference type="InterPro" id="IPR013216">
    <property type="entry name" value="Methyltransf_11"/>
</dbReference>
<protein>
    <recommendedName>
        <fullName evidence="1">Methyltransferase type 11 domain-containing protein</fullName>
    </recommendedName>
</protein>
<name>A0A0F9ESK5_9ZZZZ</name>
<dbReference type="EMBL" id="LAZR01035701">
    <property type="protein sequence ID" value="KKL26813.1"/>
    <property type="molecule type" value="Genomic_DNA"/>
</dbReference>
<accession>A0A0F9ESK5</accession>
<feature type="domain" description="Methyltransferase type 11" evidence="1">
    <location>
        <begin position="41"/>
        <end position="129"/>
    </location>
</feature>
<proteinExistence type="predicted"/>
<dbReference type="AlphaFoldDB" id="A0A0F9ESK5"/>
<dbReference type="SUPFAM" id="SSF53335">
    <property type="entry name" value="S-adenosyl-L-methionine-dependent methyltransferases"/>
    <property type="match status" value="1"/>
</dbReference>
<sequence>MNNYTKIHQDTLPPNKEGASVWMDKLALTNGMINNKAILLAGAGMGTELTCLIRLNPKSIDAIDLSDNIYRLKEHFPQSCITFRQADIHELPYKSDLFDVVFNSGVMQQLRSPEIGFRELYRVTKVGGV</sequence>
<feature type="non-terminal residue" evidence="2">
    <location>
        <position position="129"/>
    </location>
</feature>